<evidence type="ECO:0000256" key="1">
    <source>
        <dbReference type="SAM" id="SignalP"/>
    </source>
</evidence>
<feature type="chain" id="PRO_5041957279" description="Outer membrane protein beta-barrel domain-containing protein" evidence="1">
    <location>
        <begin position="24"/>
        <end position="202"/>
    </location>
</feature>
<reference evidence="2 3" key="1">
    <citation type="submission" date="2020-01" db="EMBL/GenBank/DDBJ databases">
        <title>Genomes assembled from Gulf of Kutch pelagic sediment metagenomes.</title>
        <authorList>
            <person name="Chandrashekar M."/>
            <person name="Mahajan M.S."/>
            <person name="Dave K.J."/>
            <person name="Vatsa P."/>
            <person name="Nathani N.M."/>
        </authorList>
    </citation>
    <scope>NUCLEOTIDE SEQUENCE [LARGE SCALE GENOMIC DNA]</scope>
    <source>
        <strain evidence="2">KS3-K002</strain>
    </source>
</reference>
<proteinExistence type="predicted"/>
<gene>
    <name evidence="2" type="ORF">GWO12_09510</name>
</gene>
<feature type="signal peptide" evidence="1">
    <location>
        <begin position="1"/>
        <end position="23"/>
    </location>
</feature>
<accession>A0AAE5C9C0</accession>
<sequence length="202" mass="21544">MTRAIRLTLGFLMLTALPATALAQGGTTPFVQVPDYLARGQSEFAGFVSIEDDIDLFGLYRRGLGPRFDGGLRVGFTDAAGGGVNLGIDLRYLLARATQDLPISFAIVAAPQFSLMDLGNLFAIPAGVSLGSAIDIEGRELWLYGIPYVQWAYFDPDVGDGDDEFDIGAEIGAQLMLAGKLWGAVALTIQDDVAFALGLSYR</sequence>
<evidence type="ECO:0008006" key="4">
    <source>
        <dbReference type="Google" id="ProtNLM"/>
    </source>
</evidence>
<evidence type="ECO:0000313" key="3">
    <source>
        <dbReference type="Proteomes" id="UP000702544"/>
    </source>
</evidence>
<comment type="caution">
    <text evidence="2">The sequence shown here is derived from an EMBL/GenBank/DDBJ whole genome shotgun (WGS) entry which is preliminary data.</text>
</comment>
<name>A0AAE5C9C0_9BACT</name>
<dbReference type="EMBL" id="JAACAK010000070">
    <property type="protein sequence ID" value="NIR75331.1"/>
    <property type="molecule type" value="Genomic_DNA"/>
</dbReference>
<evidence type="ECO:0000313" key="2">
    <source>
        <dbReference type="EMBL" id="NIR75331.1"/>
    </source>
</evidence>
<protein>
    <recommendedName>
        <fullName evidence="4">Outer membrane protein beta-barrel domain-containing protein</fullName>
    </recommendedName>
</protein>
<dbReference type="AlphaFoldDB" id="A0AAE5C9C0"/>
<keyword evidence="1" id="KW-0732">Signal</keyword>
<organism evidence="2 3">
    <name type="scientific">Candidatus Kutchimonas denitrificans</name>
    <dbReference type="NCBI Taxonomy" id="3056748"/>
    <lineage>
        <taxon>Bacteria</taxon>
        <taxon>Pseudomonadati</taxon>
        <taxon>Gemmatimonadota</taxon>
        <taxon>Gemmatimonadia</taxon>
        <taxon>Candidatus Palauibacterales</taxon>
        <taxon>Candidatus Palauibacteraceae</taxon>
        <taxon>Candidatus Kutchimonas</taxon>
    </lineage>
</organism>
<dbReference type="Proteomes" id="UP000702544">
    <property type="component" value="Unassembled WGS sequence"/>
</dbReference>